<keyword evidence="3" id="KW-1185">Reference proteome</keyword>
<reference evidence="2 3" key="1">
    <citation type="submission" date="2021-07" db="EMBL/GenBank/DDBJ databases">
        <title>Genomic diversity and antimicrobial resistance of Prevotella spp. isolated from chronic lung disease airways.</title>
        <authorList>
            <person name="Webb K.A."/>
            <person name="Olagoke O.S."/>
            <person name="Baird T."/>
            <person name="Neill J."/>
            <person name="Pham A."/>
            <person name="Wells T.J."/>
            <person name="Ramsay K.A."/>
            <person name="Bell S.C."/>
            <person name="Sarovich D.S."/>
            <person name="Price E.P."/>
        </authorList>
    </citation>
    <scope>NUCLEOTIDE SEQUENCE [LARGE SCALE GENOMIC DNA]</scope>
    <source>
        <strain evidence="2 3">SCHI0011.S.12</strain>
    </source>
</reference>
<proteinExistence type="predicted"/>
<dbReference type="EMBL" id="JAHXCT010000002">
    <property type="protein sequence ID" value="MBW4768838.1"/>
    <property type="molecule type" value="Genomic_DNA"/>
</dbReference>
<gene>
    <name evidence="2" type="ORF">KZO38_03560</name>
</gene>
<dbReference type="RefSeq" id="WP_219479942.1">
    <property type="nucleotide sequence ID" value="NZ_JAHXCT010000002.1"/>
</dbReference>
<dbReference type="InterPro" id="IPR025970">
    <property type="entry name" value="SusE"/>
</dbReference>
<evidence type="ECO:0000313" key="2">
    <source>
        <dbReference type="EMBL" id="MBW4768838.1"/>
    </source>
</evidence>
<comment type="caution">
    <text evidence="2">The sequence shown here is derived from an EMBL/GenBank/DDBJ whole genome shotgun (WGS) entry which is preliminary data.</text>
</comment>
<evidence type="ECO:0000259" key="1">
    <source>
        <dbReference type="Pfam" id="PF14292"/>
    </source>
</evidence>
<evidence type="ECO:0000313" key="3">
    <source>
        <dbReference type="Proteomes" id="UP000788426"/>
    </source>
</evidence>
<dbReference type="Proteomes" id="UP000788426">
    <property type="component" value="Unassembled WGS sequence"/>
</dbReference>
<accession>A0ABS6YB96</accession>
<feature type="domain" description="SusE outer membrane protein" evidence="1">
    <location>
        <begin position="32"/>
        <end position="131"/>
    </location>
</feature>
<protein>
    <submittedName>
        <fullName evidence="2">SusE domain-containing protein</fullName>
    </submittedName>
</protein>
<sequence>MKRNIFYSIIAVCIALMTVNCSNELEYKEPQVTAVTQLLSPNKEQSAKLVASATASMFFEWAPAFCADGYEPVYEVLFDLPNGDFSKPLYVVPSDDNGARHHATITHKILDKVAQKAGIANAETGTVIWTVVASRGVKQVKSAEHGTLSITRLAGFAELPTQLFITGEGSEGGADMQKALRFTSTESGVYEIFTRLEAGKNYYFVDNKDGVIRKFYLSGKAIKEQTEGTPSATVTEGGVYRIILDFNIAASVLEKVESVGWYFSPSGKVDIPLSYQGNGIWQGSGATPFKQEGWGRDERYKFEMVVSKEGTRKTIHWGPVNSGLDSRPSDNEGSDYFLVKQWNPSQWDNKWKLHGIFDTEKTGNKTKFTLYLNGDAPYHHTTEIAQ</sequence>
<organism evidence="2 3">
    <name type="scientific">Hoylesella nanceiensis</name>
    <dbReference type="NCBI Taxonomy" id="425941"/>
    <lineage>
        <taxon>Bacteria</taxon>
        <taxon>Pseudomonadati</taxon>
        <taxon>Bacteroidota</taxon>
        <taxon>Bacteroidia</taxon>
        <taxon>Bacteroidales</taxon>
        <taxon>Prevotellaceae</taxon>
        <taxon>Hoylesella</taxon>
    </lineage>
</organism>
<name>A0ABS6YB96_9BACT</name>
<dbReference type="Pfam" id="PF14292">
    <property type="entry name" value="SusE"/>
    <property type="match status" value="1"/>
</dbReference>